<dbReference type="GO" id="GO:0005737">
    <property type="term" value="C:cytoplasm"/>
    <property type="evidence" value="ECO:0007669"/>
    <property type="project" value="UniProtKB-SubCell"/>
</dbReference>
<evidence type="ECO:0000256" key="2">
    <source>
        <dbReference type="ARBA" id="ARBA00009948"/>
    </source>
</evidence>
<dbReference type="PANTHER" id="PTHR21090">
    <property type="entry name" value="AROM/DEHYDROQUINATE SYNTHASE"/>
    <property type="match status" value="1"/>
</dbReference>
<evidence type="ECO:0000259" key="8">
    <source>
        <dbReference type="Pfam" id="PF00275"/>
    </source>
</evidence>
<comment type="similarity">
    <text evidence="2 7">Belongs to the EPSP synthase family.</text>
</comment>
<dbReference type="Proteomes" id="UP000255233">
    <property type="component" value="Unassembled WGS sequence"/>
</dbReference>
<dbReference type="HAMAP" id="MF_00210">
    <property type="entry name" value="EPSP_synth"/>
    <property type="match status" value="1"/>
</dbReference>
<proteinExistence type="inferred from homology"/>
<evidence type="ECO:0000313" key="10">
    <source>
        <dbReference type="Proteomes" id="UP000255233"/>
    </source>
</evidence>
<dbReference type="InterPro" id="IPR013792">
    <property type="entry name" value="RNA3'P_cycl/enolpyr_Trfase_a/b"/>
</dbReference>
<feature type="domain" description="Enolpyruvate transferase" evidence="8">
    <location>
        <begin position="7"/>
        <end position="433"/>
    </location>
</feature>
<feature type="binding site" evidence="7">
    <location>
        <position position="21"/>
    </location>
    <ligand>
        <name>3-phosphoshikimate</name>
        <dbReference type="ChEBI" id="CHEBI:145989"/>
    </ligand>
</feature>
<organism evidence="9 10">
    <name type="scientific">Rikenella microfusus</name>
    <dbReference type="NCBI Taxonomy" id="28139"/>
    <lineage>
        <taxon>Bacteria</taxon>
        <taxon>Pseudomonadati</taxon>
        <taxon>Bacteroidota</taxon>
        <taxon>Bacteroidia</taxon>
        <taxon>Bacteroidales</taxon>
        <taxon>Rikenellaceae</taxon>
        <taxon>Rikenella</taxon>
    </lineage>
</organism>
<keyword evidence="4 7" id="KW-0808">Transferase</keyword>
<dbReference type="InterPro" id="IPR006264">
    <property type="entry name" value="EPSP_synthase"/>
</dbReference>
<keyword evidence="7" id="KW-0963">Cytoplasm</keyword>
<name>A0A379MQJ9_9BACT</name>
<feature type="binding site" evidence="7">
    <location>
        <position position="170"/>
    </location>
    <ligand>
        <name>3-phosphoshikimate</name>
        <dbReference type="ChEBI" id="CHEBI:145989"/>
    </ligand>
</feature>
<feature type="binding site" evidence="7">
    <location>
        <position position="172"/>
    </location>
    <ligand>
        <name>phosphoenolpyruvate</name>
        <dbReference type="ChEBI" id="CHEBI:58702"/>
    </ligand>
</feature>
<dbReference type="AlphaFoldDB" id="A0A379MQJ9"/>
<dbReference type="InterPro" id="IPR001986">
    <property type="entry name" value="Enolpyruvate_Tfrase_dom"/>
</dbReference>
<dbReference type="SUPFAM" id="SSF55205">
    <property type="entry name" value="EPT/RTPC-like"/>
    <property type="match status" value="1"/>
</dbReference>
<evidence type="ECO:0000256" key="1">
    <source>
        <dbReference type="ARBA" id="ARBA00004811"/>
    </source>
</evidence>
<feature type="binding site" evidence="7">
    <location>
        <position position="172"/>
    </location>
    <ligand>
        <name>3-phosphoshikimate</name>
        <dbReference type="ChEBI" id="CHEBI:145989"/>
    </ligand>
</feature>
<feature type="binding site" evidence="7">
    <location>
        <position position="125"/>
    </location>
    <ligand>
        <name>phosphoenolpyruvate</name>
        <dbReference type="ChEBI" id="CHEBI:58702"/>
    </ligand>
</feature>
<feature type="binding site" evidence="7">
    <location>
        <position position="20"/>
    </location>
    <ligand>
        <name>phosphoenolpyruvate</name>
        <dbReference type="ChEBI" id="CHEBI:58702"/>
    </ligand>
</feature>
<dbReference type="Gene3D" id="3.65.10.10">
    <property type="entry name" value="Enolpyruvate transferase domain"/>
    <property type="match status" value="2"/>
</dbReference>
<dbReference type="RefSeq" id="WP_027291045.1">
    <property type="nucleotide sequence ID" value="NZ_UGVL01000001.1"/>
</dbReference>
<feature type="binding site" evidence="7">
    <location>
        <position position="398"/>
    </location>
    <ligand>
        <name>phosphoenolpyruvate</name>
        <dbReference type="ChEBI" id="CHEBI:58702"/>
    </ligand>
</feature>
<dbReference type="InterPro" id="IPR036968">
    <property type="entry name" value="Enolpyruvate_Tfrase_sf"/>
</dbReference>
<feature type="binding site" evidence="7">
    <location>
        <position position="25"/>
    </location>
    <ligand>
        <name>3-phosphoshikimate</name>
        <dbReference type="ChEBI" id="CHEBI:145989"/>
    </ligand>
</feature>
<dbReference type="GO" id="GO:0003866">
    <property type="term" value="F:3-phosphoshikimate 1-carboxyvinyltransferase activity"/>
    <property type="evidence" value="ECO:0007669"/>
    <property type="project" value="UniProtKB-UniRule"/>
</dbReference>
<evidence type="ECO:0000256" key="7">
    <source>
        <dbReference type="HAMAP-Rule" id="MF_00210"/>
    </source>
</evidence>
<accession>A0A379MQJ9</accession>
<dbReference type="GO" id="GO:0009073">
    <property type="term" value="P:aromatic amino acid family biosynthetic process"/>
    <property type="evidence" value="ECO:0007669"/>
    <property type="project" value="UniProtKB-KW"/>
</dbReference>
<feature type="binding site" evidence="7">
    <location>
        <position position="97"/>
    </location>
    <ligand>
        <name>phosphoenolpyruvate</name>
        <dbReference type="ChEBI" id="CHEBI:58702"/>
    </ligand>
</feature>
<gene>
    <name evidence="7 9" type="primary">aroA</name>
    <name evidence="9" type="ORF">NCTC11190_00084</name>
</gene>
<keyword evidence="5 7" id="KW-0057">Aromatic amino acid biosynthesis</keyword>
<feature type="active site" description="Proton acceptor" evidence="7">
    <location>
        <position position="318"/>
    </location>
</feature>
<comment type="caution">
    <text evidence="7">Lacks conserved residue(s) required for the propagation of feature annotation.</text>
</comment>
<feature type="binding site" evidence="7">
    <location>
        <position position="349"/>
    </location>
    <ligand>
        <name>phosphoenolpyruvate</name>
        <dbReference type="ChEBI" id="CHEBI:58702"/>
    </ligand>
</feature>
<reference evidence="9 10" key="1">
    <citation type="submission" date="2018-06" db="EMBL/GenBank/DDBJ databases">
        <authorList>
            <consortium name="Pathogen Informatics"/>
            <person name="Doyle S."/>
        </authorList>
    </citation>
    <scope>NUCLEOTIDE SEQUENCE [LARGE SCALE GENOMIC DNA]</scope>
    <source>
        <strain evidence="9 10">NCTC11190</strain>
    </source>
</reference>
<dbReference type="Pfam" id="PF00275">
    <property type="entry name" value="EPSP_synthase"/>
    <property type="match status" value="1"/>
</dbReference>
<feature type="binding site" evidence="7">
    <location>
        <position position="345"/>
    </location>
    <ligand>
        <name>3-phosphoshikimate</name>
        <dbReference type="ChEBI" id="CHEBI:145989"/>
    </ligand>
</feature>
<feature type="binding site" evidence="7">
    <location>
        <position position="424"/>
    </location>
    <ligand>
        <name>phosphoenolpyruvate</name>
        <dbReference type="ChEBI" id="CHEBI:58702"/>
    </ligand>
</feature>
<keyword evidence="3 7" id="KW-0028">Amino-acid biosynthesis</keyword>
<feature type="binding site" evidence="7">
    <location>
        <position position="318"/>
    </location>
    <ligand>
        <name>3-phosphoshikimate</name>
        <dbReference type="ChEBI" id="CHEBI:145989"/>
    </ligand>
</feature>
<comment type="function">
    <text evidence="7">Catalyzes the transfer of the enolpyruvyl moiety of phosphoenolpyruvate (PEP) to the 5-hydroxyl of shikimate-3-phosphate (S3P) to produce enolpyruvyl shikimate-3-phosphate and inorganic phosphate.</text>
</comment>
<dbReference type="GO" id="GO:0008652">
    <property type="term" value="P:amino acid biosynthetic process"/>
    <property type="evidence" value="ECO:0007669"/>
    <property type="project" value="UniProtKB-KW"/>
</dbReference>
<evidence type="ECO:0000256" key="6">
    <source>
        <dbReference type="ARBA" id="ARBA00044633"/>
    </source>
</evidence>
<dbReference type="OrthoDB" id="9809920at2"/>
<comment type="subunit">
    <text evidence="7">Monomer.</text>
</comment>
<protein>
    <recommendedName>
        <fullName evidence="7">3-phosphoshikimate 1-carboxyvinyltransferase</fullName>
        <ecNumber evidence="7">2.5.1.19</ecNumber>
    </recommendedName>
    <alternativeName>
        <fullName evidence="7">5-enolpyruvylshikimate-3-phosphate synthase</fullName>
        <shortName evidence="7">EPSP synthase</shortName>
        <shortName evidence="7">EPSPS</shortName>
    </alternativeName>
</protein>
<evidence type="ECO:0000256" key="4">
    <source>
        <dbReference type="ARBA" id="ARBA00022679"/>
    </source>
</evidence>
<dbReference type="PANTHER" id="PTHR21090:SF5">
    <property type="entry name" value="PENTAFUNCTIONAL AROM POLYPEPTIDE"/>
    <property type="match status" value="1"/>
</dbReference>
<dbReference type="EMBL" id="UGVL01000001">
    <property type="protein sequence ID" value="SUE32902.1"/>
    <property type="molecule type" value="Genomic_DNA"/>
</dbReference>
<sequence>MKETVYPSAVQGRIVAPASKSYAQRALAAALLVPVSDNPAGWSELRNMGLCNDTSAALDAVRRLGAEIRYGENRGTYYVEGGFLRRRPQELNIGESGLSARLFTPLAAQSPEPVTVTGHGSILKRPVASAMAEPLRRLGASVSFSGDGFLPLTVSGPLRGGTVEVDGSLSSQFITGLLMASPLSAEDTHLAVRRPKSVPYLAMTLEVLHAFGISAAHAADYTEFVIPGRQRYRAAVYNIEGDWSGASCLLVAGAVASLPGGEGVTVDNLNPGSLQADRAIVEALTRAGVPMDFCGRVLTVRRTEVLRAFEFDATDCPDLFPALAALAAFCGGTTVLRGTTRLTHKESDRAATIAAEFAKLGVEVDLSQADVMAVRGLTAPDGKLRVRDTSLDSHNDHRIAMATAVAALRADRAVVIDGAEAVNKSYPEFWNDLKNICLK</sequence>
<evidence type="ECO:0000256" key="3">
    <source>
        <dbReference type="ARBA" id="ARBA00022605"/>
    </source>
</evidence>
<dbReference type="STRING" id="880526.GCA_000427365_01354"/>
<comment type="catalytic activity">
    <reaction evidence="6">
        <text>3-phosphoshikimate + phosphoenolpyruvate = 5-O-(1-carboxyvinyl)-3-phosphoshikimate + phosphate</text>
        <dbReference type="Rhea" id="RHEA:21256"/>
        <dbReference type="ChEBI" id="CHEBI:43474"/>
        <dbReference type="ChEBI" id="CHEBI:57701"/>
        <dbReference type="ChEBI" id="CHEBI:58702"/>
        <dbReference type="ChEBI" id="CHEBI:145989"/>
        <dbReference type="EC" id="2.5.1.19"/>
    </reaction>
    <physiologicalReaction direction="left-to-right" evidence="6">
        <dbReference type="Rhea" id="RHEA:21257"/>
    </physiologicalReaction>
</comment>
<feature type="binding site" evidence="7">
    <location>
        <position position="20"/>
    </location>
    <ligand>
        <name>3-phosphoshikimate</name>
        <dbReference type="ChEBI" id="CHEBI:145989"/>
    </ligand>
</feature>
<evidence type="ECO:0000313" key="9">
    <source>
        <dbReference type="EMBL" id="SUE32902.1"/>
    </source>
</evidence>
<dbReference type="PIRSF" id="PIRSF000505">
    <property type="entry name" value="EPSPS"/>
    <property type="match status" value="1"/>
</dbReference>
<dbReference type="EC" id="2.5.1.19" evidence="7"/>
<dbReference type="NCBIfam" id="TIGR01356">
    <property type="entry name" value="aroA"/>
    <property type="match status" value="1"/>
</dbReference>
<feature type="binding site" evidence="7">
    <location>
        <position position="171"/>
    </location>
    <ligand>
        <name>3-phosphoshikimate</name>
        <dbReference type="ChEBI" id="CHEBI:145989"/>
    </ligand>
</feature>
<comment type="pathway">
    <text evidence="1 7">Metabolic intermediate biosynthesis; chorismate biosynthesis; chorismate from D-erythrose 4-phosphate and phosphoenolpyruvate: step 6/7.</text>
</comment>
<keyword evidence="10" id="KW-1185">Reference proteome</keyword>
<dbReference type="CDD" id="cd01556">
    <property type="entry name" value="EPSP_synthase"/>
    <property type="match status" value="1"/>
</dbReference>
<dbReference type="GO" id="GO:0009423">
    <property type="term" value="P:chorismate biosynthetic process"/>
    <property type="evidence" value="ECO:0007669"/>
    <property type="project" value="UniProtKB-UniRule"/>
</dbReference>
<dbReference type="UniPathway" id="UPA00053">
    <property type="reaction ID" value="UER00089"/>
</dbReference>
<comment type="subcellular location">
    <subcellularLocation>
        <location evidence="7">Cytoplasm</location>
    </subcellularLocation>
</comment>
<evidence type="ECO:0000256" key="5">
    <source>
        <dbReference type="ARBA" id="ARBA00023141"/>
    </source>
</evidence>